<dbReference type="InterPro" id="IPR002725">
    <property type="entry name" value="YgjP-like_metallopeptidase"/>
</dbReference>
<gene>
    <name evidence="2" type="ORF">CFK38_11485</name>
</gene>
<dbReference type="InterPro" id="IPR053136">
    <property type="entry name" value="UTP_pyrophosphatase-like"/>
</dbReference>
<dbReference type="PANTHER" id="PTHR30399:SF1">
    <property type="entry name" value="UTP PYROPHOSPHATASE"/>
    <property type="match status" value="1"/>
</dbReference>
<evidence type="ECO:0000259" key="1">
    <source>
        <dbReference type="Pfam" id="PF01863"/>
    </source>
</evidence>
<dbReference type="AlphaFoldDB" id="A0A291GNJ2"/>
<sequence length="244" mass="27809">MKSIASSSITVSGLDVDVVFKDIKNMHISVYPPIGRVRVAAPHRTTEDAIRLAVVQRLPWIKRQRETLRNADRQTERQMVSGETHYVWGKRYLLDVSRSSGAYGVEITGNTLWVITPPGTGAAGRFGALDRWYRREVKARVPALLKKWQPVLGVEASKFVVRRMRTKWGTCITRSGTIWLNPELAKKDPRSLEYIVVHELAHLRERGHGDGFVALLDSILPDWRARRDELNEAPLGYEQWGDDE</sequence>
<feature type="domain" description="YgjP-like metallopeptidase" evidence="1">
    <location>
        <begin position="27"/>
        <end position="232"/>
    </location>
</feature>
<dbReference type="Proteomes" id="UP000218165">
    <property type="component" value="Chromosome"/>
</dbReference>
<proteinExistence type="predicted"/>
<dbReference type="Pfam" id="PF01863">
    <property type="entry name" value="YgjP-like"/>
    <property type="match status" value="1"/>
</dbReference>
<dbReference type="CDD" id="cd07344">
    <property type="entry name" value="M48_yhfN_like"/>
    <property type="match status" value="1"/>
</dbReference>
<keyword evidence="2" id="KW-0378">Hydrolase</keyword>
<reference evidence="3" key="1">
    <citation type="submission" date="2017-09" db="EMBL/GenBank/DDBJ databases">
        <title>Brachybacterium sp. VM2412.</title>
        <authorList>
            <person name="Tak E.J."/>
            <person name="Bae J.-W."/>
        </authorList>
    </citation>
    <scope>NUCLEOTIDE SEQUENCE [LARGE SCALE GENOMIC DNA]</scope>
    <source>
        <strain evidence="3">VM2412</strain>
    </source>
</reference>
<evidence type="ECO:0000313" key="2">
    <source>
        <dbReference type="EMBL" id="ATG52073.1"/>
    </source>
</evidence>
<dbReference type="KEGG" id="brz:CFK38_11485"/>
<keyword evidence="3" id="KW-1185">Reference proteome</keyword>
<dbReference type="GO" id="GO:0016787">
    <property type="term" value="F:hydrolase activity"/>
    <property type="evidence" value="ECO:0007669"/>
    <property type="project" value="UniProtKB-KW"/>
</dbReference>
<evidence type="ECO:0000313" key="3">
    <source>
        <dbReference type="Proteomes" id="UP000218165"/>
    </source>
</evidence>
<name>A0A291GNJ2_9MICO</name>
<dbReference type="Gene3D" id="3.30.2010.10">
    <property type="entry name" value="Metalloproteases ('zincins'), catalytic domain"/>
    <property type="match status" value="1"/>
</dbReference>
<organism evidence="2 3">
    <name type="scientific">Brachybacterium vulturis</name>
    <dbReference type="NCBI Taxonomy" id="2017484"/>
    <lineage>
        <taxon>Bacteria</taxon>
        <taxon>Bacillati</taxon>
        <taxon>Actinomycetota</taxon>
        <taxon>Actinomycetes</taxon>
        <taxon>Micrococcales</taxon>
        <taxon>Dermabacteraceae</taxon>
        <taxon>Brachybacterium</taxon>
    </lineage>
</organism>
<dbReference type="EMBL" id="CP023563">
    <property type="protein sequence ID" value="ATG52073.1"/>
    <property type="molecule type" value="Genomic_DNA"/>
</dbReference>
<dbReference type="PANTHER" id="PTHR30399">
    <property type="entry name" value="UNCHARACTERIZED PROTEIN YGJP"/>
    <property type="match status" value="1"/>
</dbReference>
<dbReference type="OrthoDB" id="9811177at2"/>
<accession>A0A291GNJ2</accession>
<protein>
    <submittedName>
        <fullName evidence="2">Metal-dependent hydrolase</fullName>
    </submittedName>
</protein>